<organism evidence="1 2">
    <name type="scientific">Fraxinus pennsylvanica</name>
    <dbReference type="NCBI Taxonomy" id="56036"/>
    <lineage>
        <taxon>Eukaryota</taxon>
        <taxon>Viridiplantae</taxon>
        <taxon>Streptophyta</taxon>
        <taxon>Embryophyta</taxon>
        <taxon>Tracheophyta</taxon>
        <taxon>Spermatophyta</taxon>
        <taxon>Magnoliopsida</taxon>
        <taxon>eudicotyledons</taxon>
        <taxon>Gunneridae</taxon>
        <taxon>Pentapetalae</taxon>
        <taxon>asterids</taxon>
        <taxon>lamiids</taxon>
        <taxon>Lamiales</taxon>
        <taxon>Oleaceae</taxon>
        <taxon>Oleeae</taxon>
        <taxon>Fraxinus</taxon>
    </lineage>
</organism>
<proteinExistence type="predicted"/>
<name>A0AAD2DKG7_9LAMI</name>
<dbReference type="Proteomes" id="UP000834106">
    <property type="component" value="Chromosome 3"/>
</dbReference>
<gene>
    <name evidence="1" type="ORF">FPE_LOCUS5377</name>
</gene>
<accession>A0AAD2DKG7</accession>
<dbReference type="AlphaFoldDB" id="A0AAD2DKG7"/>
<evidence type="ECO:0000313" key="2">
    <source>
        <dbReference type="Proteomes" id="UP000834106"/>
    </source>
</evidence>
<evidence type="ECO:0000313" key="1">
    <source>
        <dbReference type="EMBL" id="CAI9757947.1"/>
    </source>
</evidence>
<keyword evidence="2" id="KW-1185">Reference proteome</keyword>
<reference evidence="1" key="1">
    <citation type="submission" date="2023-05" db="EMBL/GenBank/DDBJ databases">
        <authorList>
            <person name="Huff M."/>
        </authorList>
    </citation>
    <scope>NUCLEOTIDE SEQUENCE</scope>
</reference>
<protein>
    <submittedName>
        <fullName evidence="1">Uncharacterized protein</fullName>
    </submittedName>
</protein>
<sequence length="264" mass="29964">MDDDISQWGSYTQTMTFTTLVTDPVPVTLLAVVPTRRQTRASVQGGIPRNTIFSSELQSISSMRAFFSPSHVLTALACLLYENPKYGKFKDNDNKEIYHTYSKLFGGSWDATKYALTPTKLCQRGLDLSSDSDAEDRNDTMPINIETTNSSDGPQEGVNHLSMNISLARSREKRKGKEFASVIRSRDKGVMTISECVQDLLSTGLVQSGDELHLFAAWFFRDTENRISYSAFEIHELRFVWVQYCFKRDNDANLVKQSRARRKL</sequence>
<dbReference type="EMBL" id="OU503038">
    <property type="protein sequence ID" value="CAI9757947.1"/>
    <property type="molecule type" value="Genomic_DNA"/>
</dbReference>